<dbReference type="Pfam" id="PF26640">
    <property type="entry name" value="DUF8212"/>
    <property type="match status" value="1"/>
</dbReference>
<feature type="region of interest" description="Disordered" evidence="1">
    <location>
        <begin position="618"/>
        <end position="642"/>
    </location>
</feature>
<dbReference type="InterPro" id="IPR058525">
    <property type="entry name" value="DUF8212"/>
</dbReference>
<evidence type="ECO:0000256" key="1">
    <source>
        <dbReference type="SAM" id="MobiDB-lite"/>
    </source>
</evidence>
<feature type="compositionally biased region" description="Polar residues" evidence="1">
    <location>
        <begin position="50"/>
        <end position="59"/>
    </location>
</feature>
<evidence type="ECO:0000313" key="4">
    <source>
        <dbReference type="EMBL" id="PIL28696.1"/>
    </source>
</evidence>
<dbReference type="OrthoDB" id="2762307at2759"/>
<dbReference type="PANTHER" id="PTHR10622">
    <property type="entry name" value="HET DOMAIN-CONTAINING PROTEIN"/>
    <property type="match status" value="1"/>
</dbReference>
<feature type="region of interest" description="Disordered" evidence="1">
    <location>
        <begin position="44"/>
        <end position="73"/>
    </location>
</feature>
<evidence type="ECO:0000313" key="5">
    <source>
        <dbReference type="Proteomes" id="UP000230002"/>
    </source>
</evidence>
<name>A0A2G8S4J2_9APHY</name>
<dbReference type="PANTHER" id="PTHR10622:SF10">
    <property type="entry name" value="HET DOMAIN-CONTAINING PROTEIN"/>
    <property type="match status" value="1"/>
</dbReference>
<evidence type="ECO:0000259" key="2">
    <source>
        <dbReference type="Pfam" id="PF06985"/>
    </source>
</evidence>
<evidence type="ECO:0000259" key="3">
    <source>
        <dbReference type="Pfam" id="PF26640"/>
    </source>
</evidence>
<dbReference type="InterPro" id="IPR010730">
    <property type="entry name" value="HET"/>
</dbReference>
<accession>A0A2G8S4J2</accession>
<dbReference type="Pfam" id="PF06985">
    <property type="entry name" value="HET"/>
    <property type="match status" value="1"/>
</dbReference>
<gene>
    <name evidence="4" type="ORF">GSI_08740</name>
</gene>
<dbReference type="STRING" id="1077348.A0A2G8S4J2"/>
<proteinExistence type="predicted"/>
<reference evidence="4 5" key="1">
    <citation type="journal article" date="2015" name="Sci. Rep.">
        <title>Chromosome-level genome map provides insights into diverse defense mechanisms in the medicinal fungus Ganoderma sinense.</title>
        <authorList>
            <person name="Zhu Y."/>
            <person name="Xu J."/>
            <person name="Sun C."/>
            <person name="Zhou S."/>
            <person name="Xu H."/>
            <person name="Nelson D.R."/>
            <person name="Qian J."/>
            <person name="Song J."/>
            <person name="Luo H."/>
            <person name="Xiang L."/>
            <person name="Li Y."/>
            <person name="Xu Z."/>
            <person name="Ji A."/>
            <person name="Wang L."/>
            <person name="Lu S."/>
            <person name="Hayward A."/>
            <person name="Sun W."/>
            <person name="Li X."/>
            <person name="Schwartz D.C."/>
            <person name="Wang Y."/>
            <person name="Chen S."/>
        </authorList>
    </citation>
    <scope>NUCLEOTIDE SEQUENCE [LARGE SCALE GENOMIC DNA]</scope>
    <source>
        <strain evidence="4 5">ZZ0214-1</strain>
    </source>
</reference>
<feature type="domain" description="Heterokaryon incompatibility" evidence="2">
    <location>
        <begin position="136"/>
        <end position="192"/>
    </location>
</feature>
<dbReference type="EMBL" id="AYKW01000023">
    <property type="protein sequence ID" value="PIL28696.1"/>
    <property type="molecule type" value="Genomic_DNA"/>
</dbReference>
<comment type="caution">
    <text evidence="4">The sequence shown here is derived from an EMBL/GenBank/DDBJ whole genome shotgun (WGS) entry which is preliminary data.</text>
</comment>
<dbReference type="Proteomes" id="UP000230002">
    <property type="component" value="Unassembled WGS sequence"/>
</dbReference>
<protein>
    <submittedName>
        <fullName evidence="4">Uncharacterized protein</fullName>
    </submittedName>
</protein>
<keyword evidence="5" id="KW-1185">Reference proteome</keyword>
<feature type="domain" description="DUF8212" evidence="3">
    <location>
        <begin position="309"/>
        <end position="532"/>
    </location>
</feature>
<sequence>MRLLDTETGQFVDKDPEDEETVYAILSHTWSTDGEQTYEQLKKVQRRYSSKSQTPQSSPRFAETDGTASPKLVRGLPTALGRLTESEVEALLRLVAETFGLTLPAPAPSPNNSSVPALDPHLPEPLPQSIWDDPEMSPKIRDACRVARENGYRYIWIDSCCIDKSSSSELSQAINSMYKWYGRAAVCYAYLTDVPPGEDHQAKDSHFRKSRWFKRGWTLQELIAPISVEFLSKDWAPIGSKHTLANLVETVTNINYKALWNLEPLNKFSVAQRLSWAANRETTRMEDKAYSLLGIFDINMPTLYGEGDRAFRRLQEHIMQRTPDQTLFAWGRVDLPSTRLPQNPNFHDTPNIPQAEAWIFPPRRRLFATSPDSFSGCEGISDCRRDPDQLLSSRGPKISYTPTPYGISTQFQMTPLTRDLLQRALPIPHILSEDFQLSFSSLPLEVRGSRKWYLAILQCQHEEFKDHLLGRVCYVAPSEEPDIEFVFTGVIGINSPPDDQYTLHDLVLLSPHTVEYCRPYTELKTVYIPHPDRTGLLSRHHNQPYATVKFVLSPEAHDALRSRGHSVNLRNPDLGQPTTHRLTLSKPEHTYVITIEFQHTLDDSGKRLTIDTEVRVSDPESSVRLDSTPGSDQEDTASDRVSWSDTIPWEAELDHKSVTLGAVGVGTLTVGLRLAFAGQGVYALSMVDILCDVAPPPRPVSSADEPAVVNHAAKETEEET</sequence>
<feature type="region of interest" description="Disordered" evidence="1">
    <location>
        <begin position="698"/>
        <end position="720"/>
    </location>
</feature>
<organism evidence="4 5">
    <name type="scientific">Ganoderma sinense ZZ0214-1</name>
    <dbReference type="NCBI Taxonomy" id="1077348"/>
    <lineage>
        <taxon>Eukaryota</taxon>
        <taxon>Fungi</taxon>
        <taxon>Dikarya</taxon>
        <taxon>Basidiomycota</taxon>
        <taxon>Agaricomycotina</taxon>
        <taxon>Agaricomycetes</taxon>
        <taxon>Polyporales</taxon>
        <taxon>Polyporaceae</taxon>
        <taxon>Ganoderma</taxon>
    </lineage>
</organism>
<dbReference type="AlphaFoldDB" id="A0A2G8S4J2"/>